<reference evidence="6" key="2">
    <citation type="submission" date="2025-08" db="UniProtKB">
        <authorList>
            <consortium name="Ensembl"/>
        </authorList>
    </citation>
    <scope>IDENTIFICATION</scope>
</reference>
<dbReference type="Gene3D" id="1.10.1450.10">
    <property type="entry name" value="Tetraspanin"/>
    <property type="match status" value="1"/>
</dbReference>
<dbReference type="PANTHER" id="PTHR19282:SF155">
    <property type="entry name" value="TETRASPANIN-2"/>
    <property type="match status" value="1"/>
</dbReference>
<comment type="subcellular location">
    <subcellularLocation>
        <location evidence="1">Membrane</location>
        <topology evidence="1">Multi-pass membrane protein</topology>
    </subcellularLocation>
</comment>
<evidence type="ECO:0000256" key="5">
    <source>
        <dbReference type="SAM" id="Phobius"/>
    </source>
</evidence>
<evidence type="ECO:0000256" key="3">
    <source>
        <dbReference type="ARBA" id="ARBA00022989"/>
    </source>
</evidence>
<feature type="transmembrane region" description="Helical" evidence="5">
    <location>
        <begin position="55"/>
        <end position="81"/>
    </location>
</feature>
<feature type="transmembrane region" description="Helical" evidence="5">
    <location>
        <begin position="185"/>
        <end position="211"/>
    </location>
</feature>
<evidence type="ECO:0000256" key="1">
    <source>
        <dbReference type="ARBA" id="ARBA00004141"/>
    </source>
</evidence>
<organism evidence="6 7">
    <name type="scientific">Gasterosteus aculeatus aculeatus</name>
    <name type="common">three-spined stickleback</name>
    <dbReference type="NCBI Taxonomy" id="481459"/>
    <lineage>
        <taxon>Eukaryota</taxon>
        <taxon>Metazoa</taxon>
        <taxon>Chordata</taxon>
        <taxon>Craniata</taxon>
        <taxon>Vertebrata</taxon>
        <taxon>Euteleostomi</taxon>
        <taxon>Actinopterygii</taxon>
        <taxon>Neopterygii</taxon>
        <taxon>Teleostei</taxon>
        <taxon>Neoteleostei</taxon>
        <taxon>Acanthomorphata</taxon>
        <taxon>Eupercaria</taxon>
        <taxon>Perciformes</taxon>
        <taxon>Cottioidei</taxon>
        <taxon>Gasterosteales</taxon>
        <taxon>Gasterosteidae</taxon>
        <taxon>Gasterosteus</taxon>
    </lineage>
</organism>
<dbReference type="Proteomes" id="UP000007635">
    <property type="component" value="Chromosome XVII"/>
</dbReference>
<name>A0AAQ4RDB8_GASAC</name>
<dbReference type="InterPro" id="IPR018499">
    <property type="entry name" value="Tetraspanin/Peripherin"/>
</dbReference>
<feature type="transmembrane region" description="Helical" evidence="5">
    <location>
        <begin position="12"/>
        <end position="35"/>
    </location>
</feature>
<reference evidence="6 7" key="1">
    <citation type="journal article" date="2021" name="G3 (Bethesda)">
        <title>Improved contiguity of the threespine stickleback genome using long-read sequencing.</title>
        <authorList>
            <person name="Nath S."/>
            <person name="Shaw D.E."/>
            <person name="White M.A."/>
        </authorList>
    </citation>
    <scope>NUCLEOTIDE SEQUENCE [LARGE SCALE GENOMIC DNA]</scope>
    <source>
        <strain evidence="6 7">Lake Benthic</strain>
    </source>
</reference>
<dbReference type="Pfam" id="PF00335">
    <property type="entry name" value="Tetraspanin"/>
    <property type="match status" value="1"/>
</dbReference>
<keyword evidence="3 5" id="KW-1133">Transmembrane helix</keyword>
<dbReference type="AlphaFoldDB" id="A0AAQ4RDB8"/>
<keyword evidence="2 5" id="KW-0812">Transmembrane</keyword>
<evidence type="ECO:0000256" key="4">
    <source>
        <dbReference type="ARBA" id="ARBA00023136"/>
    </source>
</evidence>
<evidence type="ECO:0000313" key="7">
    <source>
        <dbReference type="Proteomes" id="UP000007635"/>
    </source>
</evidence>
<feature type="transmembrane region" description="Helical" evidence="5">
    <location>
        <begin position="88"/>
        <end position="111"/>
    </location>
</feature>
<dbReference type="PRINTS" id="PR00259">
    <property type="entry name" value="TMFOUR"/>
</dbReference>
<dbReference type="GO" id="GO:0005886">
    <property type="term" value="C:plasma membrane"/>
    <property type="evidence" value="ECO:0007669"/>
    <property type="project" value="TreeGrafter"/>
</dbReference>
<dbReference type="GeneTree" id="ENSGT00940000157504"/>
<sequence>MSKVQGGMKCVKYLLFVFNFIFWLSGLLVLAVGLWLRFDPETAELLTGDGAPDTFFIAVYILLGAGGLMTIVGFFGCFGAVRESQCLLASFFACLIIIFGAEIAAGVFGFVNKEQIIEEVQKFYSSSLVDVTTPNGTDIASIYHRTLNCCGGSTSDVNKELCEGQQDVQDCLTAITEFFDEKLHIMGYTGIGMAGVMIIGMIFSMVLCCAIRNNRESEHIPVVHGPNSTRQVGIVTFTPPELHQRWKWSFPLLLRVTHRLLFGENSASFAGFGHRMVHCELLVATQSLRSTHECAVNMDRRFMQLTIYCALSSPRFVINTCV</sequence>
<keyword evidence="4 5" id="KW-0472">Membrane</keyword>
<dbReference type="PANTHER" id="PTHR19282">
    <property type="entry name" value="TETRASPANIN"/>
    <property type="match status" value="1"/>
</dbReference>
<evidence type="ECO:0000256" key="2">
    <source>
        <dbReference type="ARBA" id="ARBA00022692"/>
    </source>
</evidence>
<proteinExistence type="predicted"/>
<dbReference type="Ensembl" id="ENSGACT00000070023.1">
    <property type="protein sequence ID" value="ENSGACP00000061684.1"/>
    <property type="gene ID" value="ENSGACG00000005236.2"/>
</dbReference>
<dbReference type="SUPFAM" id="SSF48652">
    <property type="entry name" value="Tetraspanin"/>
    <property type="match status" value="1"/>
</dbReference>
<accession>A0AAQ4RDB8</accession>
<keyword evidence="7" id="KW-1185">Reference proteome</keyword>
<evidence type="ECO:0000313" key="6">
    <source>
        <dbReference type="Ensembl" id="ENSGACP00000061684.1"/>
    </source>
</evidence>
<protein>
    <submittedName>
        <fullName evidence="6">Tetraspanin 2a</fullName>
    </submittedName>
</protein>
<reference evidence="6" key="3">
    <citation type="submission" date="2025-09" db="UniProtKB">
        <authorList>
            <consortium name="Ensembl"/>
        </authorList>
    </citation>
    <scope>IDENTIFICATION</scope>
</reference>
<dbReference type="InterPro" id="IPR008952">
    <property type="entry name" value="Tetraspanin_EC2_sf"/>
</dbReference>